<dbReference type="SUPFAM" id="SSF55486">
    <property type="entry name" value="Metalloproteases ('zincins'), catalytic domain"/>
    <property type="match status" value="1"/>
</dbReference>
<evidence type="ECO:0000256" key="1">
    <source>
        <dbReference type="SAM" id="MobiDB-lite"/>
    </source>
</evidence>
<dbReference type="EMBL" id="JBHDIY010000002">
    <property type="protein sequence ID" value="MFL4468365.1"/>
    <property type="molecule type" value="Genomic_DNA"/>
</dbReference>
<comment type="caution">
    <text evidence="2">The sequence shown here is derived from an EMBL/GenBank/DDBJ whole genome shotgun (WGS) entry which is preliminary data.</text>
</comment>
<feature type="compositionally biased region" description="Pro residues" evidence="1">
    <location>
        <begin position="56"/>
        <end position="70"/>
    </location>
</feature>
<accession>A0ABW8UNB8</accession>
<feature type="compositionally biased region" description="Acidic residues" evidence="1">
    <location>
        <begin position="35"/>
        <end position="50"/>
    </location>
</feature>
<reference evidence="2 3" key="1">
    <citation type="submission" date="2024-08" db="EMBL/GenBank/DDBJ databases">
        <title>Tateyamaria sp. nov., isolated from marine algae.</title>
        <authorList>
            <person name="Choi B.J."/>
            <person name="Kim J.M."/>
            <person name="Lee J.K."/>
            <person name="Choi D.G."/>
            <person name="Bayburt H."/>
            <person name="Baek J.H."/>
            <person name="Han D.M."/>
            <person name="Jeon C.O."/>
        </authorList>
    </citation>
    <scope>NUCLEOTIDE SEQUENCE [LARGE SCALE GENOMIC DNA]</scope>
    <source>
        <strain evidence="2 3">KMU-156</strain>
    </source>
</reference>
<evidence type="ECO:0000313" key="3">
    <source>
        <dbReference type="Proteomes" id="UP001627408"/>
    </source>
</evidence>
<sequence length="780" mass="85898">MSDTPETPENPDLPNEAVTVPDEEHPDYIAGTISEDGEAEDGVAEADDPEAFTPNPLGPLPGPLPGRLPRPFPLPRPIPIPQFCSAVSGRYRYTPFVRATPFPISPRLPSQPIVPRPGPFIPINLLSIKVRVDVDRFYPQQRISIEVSRLFPRSTAHAIAEVTSDICSGFNRRTVTAAITYRDGNASLIPGNTVTFKATRTSGFNYGSYSLRLSGGGITPRTYNLAFESRYFDPVEFEVDRVSNAGTIVTAYNTGSHPTRPAALPSETLSLETVYQRAGFDATRSAGSATIPTVGAGANGTWSDAEMHNAMVTFWSRFSNRPQWAMWVLYAARHDQGRSLGGVMFDDIGTQHRQGTAVFTDSFIQDVPPGDPNPAAWRNRMQFWTAIHEMGHAFNLAHAWQKALGAPQAPGDPWIPLANEPEARSYMNYPFRVSGGQSAFFSDFQFRFSDDELIFMRHAPRRFVQMGNSNWFVNHGFEQPDSLNQTGNWALVIRPNRDTNAYRFLEPVTMELKLTNTGDSTAAVDHELLEDGRHINVFIQREGGLTKPWRPMITHCHEEEQEQLDPGGSIYGAHMISTSTDGWLIDEPGFYKVQAAVDLGDEIVVSNVLRLFVGSPASHGEEALAPDYFTEDVGRVLAFGGAPQLETAGTALKTLTETCKDNPAVKHAEVALSSPKLRDFKVLAVGDSRSELKVKTENAKVSQAAKTQSTALLKSPDVAADTLGHIQYFGYLRTLSEAMEDAGDKTGAVKVMEDTIKVMKKRDILASVIDNIEARLKRRT</sequence>
<name>A0ABW8UNB8_9RHOB</name>
<organism evidence="2 3">
    <name type="scientific">Tateyamaria armeniaca</name>
    <dbReference type="NCBI Taxonomy" id="2518930"/>
    <lineage>
        <taxon>Bacteria</taxon>
        <taxon>Pseudomonadati</taxon>
        <taxon>Pseudomonadota</taxon>
        <taxon>Alphaproteobacteria</taxon>
        <taxon>Rhodobacterales</taxon>
        <taxon>Roseobacteraceae</taxon>
        <taxon>Tateyamaria</taxon>
    </lineage>
</organism>
<proteinExistence type="predicted"/>
<protein>
    <submittedName>
        <fullName evidence="2">Uncharacterized protein</fullName>
    </submittedName>
</protein>
<feature type="region of interest" description="Disordered" evidence="1">
    <location>
        <begin position="1"/>
        <end position="70"/>
    </location>
</feature>
<dbReference type="RefSeq" id="WP_407590119.1">
    <property type="nucleotide sequence ID" value="NZ_JBHDIY010000002.1"/>
</dbReference>
<evidence type="ECO:0000313" key="2">
    <source>
        <dbReference type="EMBL" id="MFL4468365.1"/>
    </source>
</evidence>
<dbReference type="Proteomes" id="UP001627408">
    <property type="component" value="Unassembled WGS sequence"/>
</dbReference>
<keyword evidence="3" id="KW-1185">Reference proteome</keyword>
<gene>
    <name evidence="2" type="ORF">ACERZ8_00205</name>
</gene>